<gene>
    <name evidence="1" type="ORF">BJP51_12645</name>
</gene>
<name>A0A1R0XDQ2_9BACL</name>
<proteinExistence type="predicted"/>
<evidence type="ECO:0000313" key="1">
    <source>
        <dbReference type="EMBL" id="OMD33205.1"/>
    </source>
</evidence>
<comment type="caution">
    <text evidence="1">The sequence shown here is derived from an EMBL/GenBank/DDBJ whole genome shotgun (WGS) entry which is preliminary data.</text>
</comment>
<accession>A0A1R0XDQ2</accession>
<evidence type="ECO:0000313" key="2">
    <source>
        <dbReference type="Proteomes" id="UP000187465"/>
    </source>
</evidence>
<reference evidence="1 2" key="1">
    <citation type="submission" date="2016-10" db="EMBL/GenBank/DDBJ databases">
        <title>Paenibacillus species isolates.</title>
        <authorList>
            <person name="Beno S.M."/>
        </authorList>
    </citation>
    <scope>NUCLEOTIDE SEQUENCE [LARGE SCALE GENOMIC DNA]</scope>
    <source>
        <strain evidence="1 2">FSL H7-0604</strain>
    </source>
</reference>
<dbReference type="AlphaFoldDB" id="A0A1R0XDQ2"/>
<protein>
    <submittedName>
        <fullName evidence="1">Uncharacterized protein</fullName>
    </submittedName>
</protein>
<sequence>MINDYRNILEKTKINDIVSITVYCIYGNYFIEKTYYSILFDVKYFDIDEFYAQDEEEVEEEFLAPSKAQIKKFQDDLKQRLLANPNFILCSNKNLRQSFMRETIDEMADEMKMDNNTAYYSRDFLLWK</sequence>
<dbReference type="RefSeq" id="WP_036689530.1">
    <property type="nucleotide sequence ID" value="NZ_MKQP01000014.1"/>
</dbReference>
<dbReference type="Proteomes" id="UP000187465">
    <property type="component" value="Unassembled WGS sequence"/>
</dbReference>
<dbReference type="EMBL" id="MKQP01000014">
    <property type="protein sequence ID" value="OMD33205.1"/>
    <property type="molecule type" value="Genomic_DNA"/>
</dbReference>
<organism evidence="1 2">
    <name type="scientific">Paenibacillus odorifer</name>
    <dbReference type="NCBI Taxonomy" id="189426"/>
    <lineage>
        <taxon>Bacteria</taxon>
        <taxon>Bacillati</taxon>
        <taxon>Bacillota</taxon>
        <taxon>Bacilli</taxon>
        <taxon>Bacillales</taxon>
        <taxon>Paenibacillaceae</taxon>
        <taxon>Paenibacillus</taxon>
    </lineage>
</organism>